<reference evidence="3 4" key="1">
    <citation type="journal article" date="2019" name="Int. J. Syst. Evol. Microbiol.">
        <title>The Global Catalogue of Microorganisms (GCM) 10K type strain sequencing project: providing services to taxonomists for standard genome sequencing and annotation.</title>
        <authorList>
            <consortium name="The Broad Institute Genomics Platform"/>
            <consortium name="The Broad Institute Genome Sequencing Center for Infectious Disease"/>
            <person name="Wu L."/>
            <person name="Ma J."/>
        </authorList>
    </citation>
    <scope>NUCLEOTIDE SEQUENCE [LARGE SCALE GENOMIC DNA]</scope>
    <source>
        <strain evidence="3 4">JCM 13378</strain>
    </source>
</reference>
<feature type="chain" id="PRO_5045429339" description="Sulfatase-modifying factor enzyme-like domain-containing protein" evidence="1">
    <location>
        <begin position="23"/>
        <end position="573"/>
    </location>
</feature>
<organism evidence="3 4">
    <name type="scientific">Bowmanella denitrificans</name>
    <dbReference type="NCBI Taxonomy" id="366582"/>
    <lineage>
        <taxon>Bacteria</taxon>
        <taxon>Pseudomonadati</taxon>
        <taxon>Pseudomonadota</taxon>
        <taxon>Gammaproteobacteria</taxon>
        <taxon>Alteromonadales</taxon>
        <taxon>Alteromonadaceae</taxon>
        <taxon>Bowmanella</taxon>
    </lineage>
</organism>
<dbReference type="InterPro" id="IPR042095">
    <property type="entry name" value="SUMF_sf"/>
</dbReference>
<dbReference type="RefSeq" id="WP_343847541.1">
    <property type="nucleotide sequence ID" value="NZ_BAAAEI010000031.1"/>
</dbReference>
<evidence type="ECO:0000313" key="3">
    <source>
        <dbReference type="EMBL" id="GAA0375072.1"/>
    </source>
</evidence>
<dbReference type="Pfam" id="PF03781">
    <property type="entry name" value="FGE-sulfatase"/>
    <property type="match status" value="1"/>
</dbReference>
<dbReference type="SUPFAM" id="SSF56436">
    <property type="entry name" value="C-type lectin-like"/>
    <property type="match status" value="1"/>
</dbReference>
<proteinExistence type="predicted"/>
<evidence type="ECO:0000313" key="4">
    <source>
        <dbReference type="Proteomes" id="UP001501757"/>
    </source>
</evidence>
<dbReference type="Gene3D" id="2.60.120.260">
    <property type="entry name" value="Galactose-binding domain-like"/>
    <property type="match status" value="1"/>
</dbReference>
<evidence type="ECO:0000259" key="2">
    <source>
        <dbReference type="Pfam" id="PF03781"/>
    </source>
</evidence>
<dbReference type="InterPro" id="IPR005532">
    <property type="entry name" value="SUMF_dom"/>
</dbReference>
<comment type="caution">
    <text evidence="3">The sequence shown here is derived from an EMBL/GenBank/DDBJ whole genome shotgun (WGS) entry which is preliminary data.</text>
</comment>
<dbReference type="PANTHER" id="PTHR23150:SF35">
    <property type="entry name" value="BLL6746 PROTEIN"/>
    <property type="match status" value="1"/>
</dbReference>
<dbReference type="Gene3D" id="3.90.1580.10">
    <property type="entry name" value="paralog of FGE (formylglycine-generating enzyme)"/>
    <property type="match status" value="1"/>
</dbReference>
<dbReference type="InterPro" id="IPR051043">
    <property type="entry name" value="Sulfatase_Mod_Factor_Kinase"/>
</dbReference>
<dbReference type="PANTHER" id="PTHR23150">
    <property type="entry name" value="SULFATASE MODIFYING FACTOR 1, 2"/>
    <property type="match status" value="1"/>
</dbReference>
<feature type="signal peptide" evidence="1">
    <location>
        <begin position="1"/>
        <end position="22"/>
    </location>
</feature>
<keyword evidence="4" id="KW-1185">Reference proteome</keyword>
<accession>A0ABN0XWM2</accession>
<feature type="domain" description="Sulfatase-modifying factor enzyme-like" evidence="2">
    <location>
        <begin position="28"/>
        <end position="298"/>
    </location>
</feature>
<dbReference type="EMBL" id="BAAAEI010000031">
    <property type="protein sequence ID" value="GAA0375072.1"/>
    <property type="molecule type" value="Genomic_DNA"/>
</dbReference>
<dbReference type="InterPro" id="IPR016187">
    <property type="entry name" value="CTDL_fold"/>
</dbReference>
<gene>
    <name evidence="3" type="ORF">GCM10009092_44150</name>
</gene>
<protein>
    <recommendedName>
        <fullName evidence="2">Sulfatase-modifying factor enzyme-like domain-containing protein</fullName>
    </recommendedName>
</protein>
<dbReference type="Proteomes" id="UP001501757">
    <property type="component" value="Unassembled WGS sequence"/>
</dbReference>
<name>A0ABN0XWM2_9ALTE</name>
<evidence type="ECO:0000256" key="1">
    <source>
        <dbReference type="SAM" id="SignalP"/>
    </source>
</evidence>
<keyword evidence="1" id="KW-0732">Signal</keyword>
<sequence>MSNWYLSALCVLSICSGPVAWAEEFITPPMVSIPAGEFMMGTIGGDPASQPIHEVSVEAFQLAKYPVTVAEFRYFAKDTNFSPDATCNDFIDKEGLRGPTHIGTGRWDKHRYSHSDYQPVTCIFLTTAKAYAKWLSQKTGTSYRLPSEQEWEYAARAGTTSRFFWGDDPTGAQACEYGNVADFTGESVNNQLYGLSNVGFVGLSPCEDGEAYNAIVGQYKANPFGLHDMTGNVLQMVNSCYSDKGYQPDTSAFQEKNQCEFYGLRGSNWHYPARPHTFRGRAKREGWNVSADIGFRLAADKAPATSDDSHFTAALKQAQQQRLSEKDNLLMTPLFGHIVQLGETRYQLRWQPVTDKRVTRYDIYQSVYPQAHLMGGFYQHQYTKLTQVDSSQSSLELDAVANGTSFLLVAANDEQSSLPSAPLLIPHPPVITDIPGKLEMQNVASLNGVALYRAAPTETRPERYYVFKTNPVTAQEKVSMTFLVKVEESGEYQLSYQGRTFQEGTFFTLWNGATLLAEISYERQAENTTNQHSVYLEKGQHSLQLQVMREGFDRWMLAGLEFTLQQPIATGDE</sequence>